<dbReference type="InterPro" id="IPR016098">
    <property type="entry name" value="CAP/MinC_C"/>
</dbReference>
<dbReference type="EMBL" id="CP109965">
    <property type="protein sequence ID" value="WAJ71247.1"/>
    <property type="molecule type" value="Genomic_DNA"/>
</dbReference>
<evidence type="ECO:0000259" key="8">
    <source>
        <dbReference type="Pfam" id="PF05209"/>
    </source>
</evidence>
<dbReference type="SUPFAM" id="SSF63848">
    <property type="entry name" value="Cell-division inhibitor MinC, C-terminal domain"/>
    <property type="match status" value="1"/>
</dbReference>
<feature type="domain" description="Septum formation inhibitor MinC C-terminal" evidence="7">
    <location>
        <begin position="139"/>
        <end position="239"/>
    </location>
</feature>
<evidence type="ECO:0000256" key="1">
    <source>
        <dbReference type="ARBA" id="ARBA00006291"/>
    </source>
</evidence>
<evidence type="ECO:0000256" key="6">
    <source>
        <dbReference type="HAMAP-Rule" id="MF_00267"/>
    </source>
</evidence>
<name>A0ABY7AR58_9ALTE</name>
<dbReference type="InterPro" id="IPR005526">
    <property type="entry name" value="Septum_form_inhib_MinC_C"/>
</dbReference>
<evidence type="ECO:0000313" key="9">
    <source>
        <dbReference type="EMBL" id="WAJ71247.1"/>
    </source>
</evidence>
<organism evidence="9 10">
    <name type="scientific">Catenovulum adriaticum</name>
    <dbReference type="NCBI Taxonomy" id="2984846"/>
    <lineage>
        <taxon>Bacteria</taxon>
        <taxon>Pseudomonadati</taxon>
        <taxon>Pseudomonadota</taxon>
        <taxon>Gammaproteobacteria</taxon>
        <taxon>Alteromonadales</taxon>
        <taxon>Alteromonadaceae</taxon>
        <taxon>Catenovulum</taxon>
    </lineage>
</organism>
<evidence type="ECO:0000256" key="2">
    <source>
        <dbReference type="ARBA" id="ARBA00022618"/>
    </source>
</evidence>
<accession>A0ABY7AR58</accession>
<dbReference type="PANTHER" id="PTHR34108">
    <property type="entry name" value="SEPTUM SITE-DETERMINING PROTEIN MINC"/>
    <property type="match status" value="1"/>
</dbReference>
<dbReference type="PANTHER" id="PTHR34108:SF1">
    <property type="entry name" value="SEPTUM SITE-DETERMINING PROTEIN MINC"/>
    <property type="match status" value="1"/>
</dbReference>
<evidence type="ECO:0000256" key="5">
    <source>
        <dbReference type="ARBA" id="ARBA00025606"/>
    </source>
</evidence>
<dbReference type="RefSeq" id="WP_268075724.1">
    <property type="nucleotide sequence ID" value="NZ_CP109965.1"/>
</dbReference>
<keyword evidence="3 6" id="KW-0717">Septation</keyword>
<evidence type="ECO:0000256" key="4">
    <source>
        <dbReference type="ARBA" id="ARBA00023306"/>
    </source>
</evidence>
<dbReference type="Pfam" id="PF03775">
    <property type="entry name" value="MinC_C"/>
    <property type="match status" value="1"/>
</dbReference>
<keyword evidence="10" id="KW-1185">Reference proteome</keyword>
<gene>
    <name evidence="6 9" type="primary">minC</name>
    <name evidence="9" type="ORF">OLW01_05460</name>
</gene>
<evidence type="ECO:0000313" key="10">
    <source>
        <dbReference type="Proteomes" id="UP001163726"/>
    </source>
</evidence>
<feature type="domain" description="Septum formation inhibitor MinC N-terminal" evidence="8">
    <location>
        <begin position="6"/>
        <end position="74"/>
    </location>
</feature>
<dbReference type="InterPro" id="IPR007874">
    <property type="entry name" value="MinC_N"/>
</dbReference>
<comment type="subunit">
    <text evidence="6">Interacts with MinD and FtsZ.</text>
</comment>
<protein>
    <recommendedName>
        <fullName evidence="6">Probable septum site-determining protein MinC</fullName>
    </recommendedName>
</protein>
<dbReference type="NCBIfam" id="TIGR01222">
    <property type="entry name" value="minC"/>
    <property type="match status" value="1"/>
</dbReference>
<dbReference type="Gene3D" id="3.30.70.260">
    <property type="match status" value="1"/>
</dbReference>
<comment type="function">
    <text evidence="5 6">Cell division inhibitor that blocks the formation of polar Z ring septums. Rapidly oscillates between the poles of the cell to destabilize FtsZ filaments that have formed before they mature into polar Z rings. Prevents FtsZ polymerization.</text>
</comment>
<dbReference type="InterPro" id="IPR013033">
    <property type="entry name" value="MinC"/>
</dbReference>
<keyword evidence="2 6" id="KW-0132">Cell division</keyword>
<dbReference type="Pfam" id="PF05209">
    <property type="entry name" value="MinC_N"/>
    <property type="match status" value="1"/>
</dbReference>
<dbReference type="Proteomes" id="UP001163726">
    <property type="component" value="Chromosome"/>
</dbReference>
<comment type="similarity">
    <text evidence="1 6">Belongs to the MinC family.</text>
</comment>
<reference evidence="9" key="1">
    <citation type="submission" date="2022-10" db="EMBL/GenBank/DDBJ databases">
        <title>Catenovulum adriacola sp. nov. isolated in the Harbour of Susak.</title>
        <authorList>
            <person name="Schoch T."/>
            <person name="Reich S.J."/>
            <person name="Stoeferle S."/>
            <person name="Flaiz M."/>
            <person name="Kazda M."/>
            <person name="Riedel C.U."/>
            <person name="Duerre P."/>
        </authorList>
    </citation>
    <scope>NUCLEOTIDE SEQUENCE</scope>
    <source>
        <strain evidence="9">TS8</strain>
    </source>
</reference>
<dbReference type="Gene3D" id="2.160.20.70">
    <property type="match status" value="1"/>
</dbReference>
<proteinExistence type="inferred from homology"/>
<evidence type="ECO:0000259" key="7">
    <source>
        <dbReference type="Pfam" id="PF03775"/>
    </source>
</evidence>
<evidence type="ECO:0000256" key="3">
    <source>
        <dbReference type="ARBA" id="ARBA00023210"/>
    </source>
</evidence>
<dbReference type="HAMAP" id="MF_00267">
    <property type="entry name" value="MinC"/>
    <property type="match status" value="1"/>
</dbReference>
<keyword evidence="4 6" id="KW-0131">Cell cycle</keyword>
<sequence length="244" mass="25917">MSDSKIELKGSSFTLSVLHIQNGDVANIVQAISAKIQQAPSFLKMAPIVINVTQLGDDELDYLKLKQELEALELVAVGVSGATDTQKAAAKAAGLACLTESKASAPQTKTSADGKTQIRYERVEVPVEVKVPSHTPAKIVRQNLRSGQQIYARDSDLVIIGAVSNGAEVIADGNIHVYGTLRGRAIAGAQGDSSARIFANKLSAELVSINGHYWTSEQLQQQDCNGAGFVFLDGEQLAVSDLEI</sequence>
<dbReference type="InterPro" id="IPR036145">
    <property type="entry name" value="MinC_C_sf"/>
</dbReference>